<reference evidence="2" key="2">
    <citation type="journal article" date="2015" name="Fish Shellfish Immunol.">
        <title>Early steps in the European eel (Anguilla anguilla)-Vibrio vulnificus interaction in the gills: Role of the RtxA13 toxin.</title>
        <authorList>
            <person name="Callol A."/>
            <person name="Pajuelo D."/>
            <person name="Ebbesson L."/>
            <person name="Teles M."/>
            <person name="MacKenzie S."/>
            <person name="Amaro C."/>
        </authorList>
    </citation>
    <scope>NUCLEOTIDE SEQUENCE</scope>
</reference>
<dbReference type="AlphaFoldDB" id="A0A0E9Y0I3"/>
<dbReference type="EMBL" id="GBXM01001139">
    <property type="protein sequence ID" value="JAI07439.1"/>
    <property type="molecule type" value="Transcribed_RNA"/>
</dbReference>
<feature type="signal peptide" evidence="1">
    <location>
        <begin position="1"/>
        <end position="20"/>
    </location>
</feature>
<organism evidence="2">
    <name type="scientific">Anguilla anguilla</name>
    <name type="common">European freshwater eel</name>
    <name type="synonym">Muraena anguilla</name>
    <dbReference type="NCBI Taxonomy" id="7936"/>
    <lineage>
        <taxon>Eukaryota</taxon>
        <taxon>Metazoa</taxon>
        <taxon>Chordata</taxon>
        <taxon>Craniata</taxon>
        <taxon>Vertebrata</taxon>
        <taxon>Euteleostomi</taxon>
        <taxon>Actinopterygii</taxon>
        <taxon>Neopterygii</taxon>
        <taxon>Teleostei</taxon>
        <taxon>Anguilliformes</taxon>
        <taxon>Anguillidae</taxon>
        <taxon>Anguilla</taxon>
    </lineage>
</organism>
<keyword evidence="1" id="KW-0732">Signal</keyword>
<proteinExistence type="predicted"/>
<reference evidence="2" key="1">
    <citation type="submission" date="2014-11" db="EMBL/GenBank/DDBJ databases">
        <authorList>
            <person name="Amaro Gonzalez C."/>
        </authorList>
    </citation>
    <scope>NUCLEOTIDE SEQUENCE</scope>
</reference>
<sequence>MWNVLSFYFLLGSKVKIVLTKTGQRTSVLFSCDRSSIALLVGQLAGWSTEVSHPIAATVFAPGG</sequence>
<evidence type="ECO:0000313" key="2">
    <source>
        <dbReference type="EMBL" id="JAI07439.1"/>
    </source>
</evidence>
<protein>
    <submittedName>
        <fullName evidence="2">Uncharacterized protein</fullName>
    </submittedName>
</protein>
<accession>A0A0E9Y0I3</accession>
<name>A0A0E9Y0I3_ANGAN</name>
<evidence type="ECO:0000256" key="1">
    <source>
        <dbReference type="SAM" id="SignalP"/>
    </source>
</evidence>
<feature type="chain" id="PRO_5002435449" evidence="1">
    <location>
        <begin position="21"/>
        <end position="64"/>
    </location>
</feature>